<gene>
    <name evidence="1" type="ORF">ZT1E4_G10543</name>
</gene>
<organism evidence="1 2">
    <name type="scientific">Zymoseptoria tritici ST99CH_1E4</name>
    <dbReference type="NCBI Taxonomy" id="1276532"/>
    <lineage>
        <taxon>Eukaryota</taxon>
        <taxon>Fungi</taxon>
        <taxon>Dikarya</taxon>
        <taxon>Ascomycota</taxon>
        <taxon>Pezizomycotina</taxon>
        <taxon>Dothideomycetes</taxon>
        <taxon>Dothideomycetidae</taxon>
        <taxon>Mycosphaerellales</taxon>
        <taxon>Mycosphaerellaceae</taxon>
        <taxon>Zymoseptoria</taxon>
    </lineage>
</organism>
<sequence>MSYMVNLNSLVSMFSMFKITSKKWGPPYNDISEDRKSARDSDIHSIWLFSHRNAKDFDDDLLSAMRRVSESMKTDLWAIHKRVAAAVLRRTGITTGPFINDDFRDVREDYESEHASDTAYMEGLRDADEDWAKRGARRGR</sequence>
<evidence type="ECO:0000313" key="1">
    <source>
        <dbReference type="EMBL" id="SMR60578.1"/>
    </source>
</evidence>
<dbReference type="AlphaFoldDB" id="A0A2H1H475"/>
<reference evidence="2" key="1">
    <citation type="submission" date="2017-05" db="EMBL/GenBank/DDBJ databases">
        <authorList>
            <person name="Song R."/>
            <person name="Chenine A.L."/>
            <person name="Ruprecht R.M."/>
        </authorList>
    </citation>
    <scope>NUCLEOTIDE SEQUENCE [LARGE SCALE GENOMIC DNA]</scope>
</reference>
<name>A0A2H1H475_ZYMTR</name>
<evidence type="ECO:0000313" key="2">
    <source>
        <dbReference type="Proteomes" id="UP000245764"/>
    </source>
</evidence>
<proteinExistence type="predicted"/>
<protein>
    <submittedName>
        <fullName evidence="1">Uncharacterized protein</fullName>
    </submittedName>
</protein>
<accession>A0A2H1H475</accession>
<dbReference type="EMBL" id="LT854263">
    <property type="protein sequence ID" value="SMR60578.1"/>
    <property type="molecule type" value="Genomic_DNA"/>
</dbReference>
<dbReference type="Proteomes" id="UP000245764">
    <property type="component" value="Chromosome 11"/>
</dbReference>